<dbReference type="PANTHER" id="PTHR33204">
    <property type="entry name" value="TRANSCRIPTIONAL REGULATOR, MARR FAMILY"/>
    <property type="match status" value="1"/>
</dbReference>
<evidence type="ECO:0000256" key="3">
    <source>
        <dbReference type="ARBA" id="ARBA00023163"/>
    </source>
</evidence>
<keyword evidence="6" id="KW-1185">Reference proteome</keyword>
<dbReference type="GO" id="GO:0003677">
    <property type="term" value="F:DNA binding"/>
    <property type="evidence" value="ECO:0007669"/>
    <property type="project" value="UniProtKB-KW"/>
</dbReference>
<dbReference type="SUPFAM" id="SSF46785">
    <property type="entry name" value="Winged helix' DNA-binding domain"/>
    <property type="match status" value="1"/>
</dbReference>
<dbReference type="EMBL" id="CP016428">
    <property type="protein sequence ID" value="ANW00178.1"/>
    <property type="molecule type" value="Genomic_DNA"/>
</dbReference>
<accession>A0A1B1UBM2</accession>
<dbReference type="OrthoDB" id="9782219at2"/>
<evidence type="ECO:0000259" key="4">
    <source>
        <dbReference type="PROSITE" id="PS51118"/>
    </source>
</evidence>
<dbReference type="Pfam" id="PF01638">
    <property type="entry name" value="HxlR"/>
    <property type="match status" value="1"/>
</dbReference>
<dbReference type="InterPro" id="IPR036390">
    <property type="entry name" value="WH_DNA-bd_sf"/>
</dbReference>
<gene>
    <name evidence="5" type="ORF">LMTR13_08290</name>
</gene>
<dbReference type="STRING" id="1274631.LMTR13_08290"/>
<name>A0A1B1UBM2_9BRAD</name>
<proteinExistence type="predicted"/>
<evidence type="ECO:0000313" key="5">
    <source>
        <dbReference type="EMBL" id="ANW00178.1"/>
    </source>
</evidence>
<keyword evidence="1" id="KW-0805">Transcription regulation</keyword>
<dbReference type="PROSITE" id="PS51118">
    <property type="entry name" value="HTH_HXLR"/>
    <property type="match status" value="1"/>
</dbReference>
<keyword evidence="3" id="KW-0804">Transcription</keyword>
<dbReference type="InterPro" id="IPR002577">
    <property type="entry name" value="HTH_HxlR"/>
</dbReference>
<evidence type="ECO:0000313" key="6">
    <source>
        <dbReference type="Proteomes" id="UP000092839"/>
    </source>
</evidence>
<dbReference type="PANTHER" id="PTHR33204:SF18">
    <property type="entry name" value="TRANSCRIPTIONAL REGULATORY PROTEIN"/>
    <property type="match status" value="1"/>
</dbReference>
<organism evidence="5 6">
    <name type="scientific">Bradyrhizobium icense</name>
    <dbReference type="NCBI Taxonomy" id="1274631"/>
    <lineage>
        <taxon>Bacteria</taxon>
        <taxon>Pseudomonadati</taxon>
        <taxon>Pseudomonadota</taxon>
        <taxon>Alphaproteobacteria</taxon>
        <taxon>Hyphomicrobiales</taxon>
        <taxon>Nitrobacteraceae</taxon>
        <taxon>Bradyrhizobium</taxon>
    </lineage>
</organism>
<feature type="domain" description="HTH hxlR-type" evidence="4">
    <location>
        <begin position="21"/>
        <end position="120"/>
    </location>
</feature>
<dbReference type="KEGG" id="bic:LMTR13_08290"/>
<protein>
    <recommendedName>
        <fullName evidence="4">HTH hxlR-type domain-containing protein</fullName>
    </recommendedName>
</protein>
<keyword evidence="2" id="KW-0238">DNA-binding</keyword>
<sequence>MKDVNTTPFAHPRFQYDLENCGIKRALDVLGEKWTLLILREAIYGLRRFDDFALALGCGRGILSSRLKTLVQANILERRSYVEPGNRHRPEYRLTAKGRDLYPAILALSQWSDRWDLPKTGPAARVVDKVNKRAVNVVMTSRTDVTSLTMDDILISPGPGAKRISG</sequence>
<evidence type="ECO:0000256" key="1">
    <source>
        <dbReference type="ARBA" id="ARBA00023015"/>
    </source>
</evidence>
<reference evidence="5 6" key="1">
    <citation type="submission" date="2016-07" db="EMBL/GenBank/DDBJ databases">
        <title>Complete genome sequence of Bradyrhizobium icense LMTR 13T, a potential inoculant strain isolated from lima bean (Phaseolus lunatus) in Peru.</title>
        <authorList>
            <person name="Ormeno-Orrillo E."/>
            <person name="Duran D."/>
            <person name="Rogel M.A."/>
            <person name="Rey L."/>
            <person name="Imperial J."/>
            <person name="Ruiz-Argueso T."/>
            <person name="Martinez-Romero E."/>
        </authorList>
    </citation>
    <scope>NUCLEOTIDE SEQUENCE [LARGE SCALE GENOMIC DNA]</scope>
    <source>
        <strain evidence="5 6">LMTR 13</strain>
    </source>
</reference>
<dbReference type="RefSeq" id="WP_065727464.1">
    <property type="nucleotide sequence ID" value="NZ_CP016428.1"/>
</dbReference>
<evidence type="ECO:0000256" key="2">
    <source>
        <dbReference type="ARBA" id="ARBA00023125"/>
    </source>
</evidence>
<dbReference type="InterPro" id="IPR036388">
    <property type="entry name" value="WH-like_DNA-bd_sf"/>
</dbReference>
<dbReference type="AlphaFoldDB" id="A0A1B1UBM2"/>
<dbReference type="Gene3D" id="1.10.10.10">
    <property type="entry name" value="Winged helix-like DNA-binding domain superfamily/Winged helix DNA-binding domain"/>
    <property type="match status" value="1"/>
</dbReference>
<dbReference type="Proteomes" id="UP000092839">
    <property type="component" value="Chromosome"/>
</dbReference>